<feature type="transmembrane region" description="Helical" evidence="6">
    <location>
        <begin position="110"/>
        <end position="135"/>
    </location>
</feature>
<dbReference type="PANTHER" id="PTHR42770">
    <property type="entry name" value="AMINO ACID TRANSPORTER-RELATED"/>
    <property type="match status" value="1"/>
</dbReference>
<protein>
    <submittedName>
        <fullName evidence="7">Amino acid permease</fullName>
    </submittedName>
</protein>
<dbReference type="Pfam" id="PF13520">
    <property type="entry name" value="AA_permease_2"/>
    <property type="match status" value="1"/>
</dbReference>
<evidence type="ECO:0000313" key="7">
    <source>
        <dbReference type="EMBL" id="MEE1975259.1"/>
    </source>
</evidence>
<evidence type="ECO:0000256" key="2">
    <source>
        <dbReference type="ARBA" id="ARBA00022475"/>
    </source>
</evidence>
<feature type="transmembrane region" description="Helical" evidence="6">
    <location>
        <begin position="266"/>
        <end position="293"/>
    </location>
</feature>
<keyword evidence="5 6" id="KW-0472">Membrane</keyword>
<comment type="subcellular location">
    <subcellularLocation>
        <location evidence="1">Cell membrane</location>
        <topology evidence="1">Multi-pass membrane protein</topology>
    </subcellularLocation>
</comment>
<gene>
    <name evidence="7" type="ORF">V1I91_04220</name>
</gene>
<name>A0ABU7IQL8_9FLAO</name>
<dbReference type="SUPFAM" id="SSF52402">
    <property type="entry name" value="Adenine nucleotide alpha hydrolases-like"/>
    <property type="match status" value="1"/>
</dbReference>
<feature type="transmembrane region" description="Helical" evidence="6">
    <location>
        <begin position="314"/>
        <end position="334"/>
    </location>
</feature>
<dbReference type="RefSeq" id="WP_272650087.1">
    <property type="nucleotide sequence ID" value="NZ_JAZDDG010000002.1"/>
</dbReference>
<organism evidence="7 8">
    <name type="scientific">Maribacter cobaltidurans</name>
    <dbReference type="NCBI Taxonomy" id="1178778"/>
    <lineage>
        <taxon>Bacteria</taxon>
        <taxon>Pseudomonadati</taxon>
        <taxon>Bacteroidota</taxon>
        <taxon>Flavobacteriia</taxon>
        <taxon>Flavobacteriales</taxon>
        <taxon>Flavobacteriaceae</taxon>
        <taxon>Maribacter</taxon>
    </lineage>
</organism>
<proteinExistence type="predicted"/>
<feature type="transmembrane region" description="Helical" evidence="6">
    <location>
        <begin position="340"/>
        <end position="362"/>
    </location>
</feature>
<evidence type="ECO:0000256" key="3">
    <source>
        <dbReference type="ARBA" id="ARBA00022692"/>
    </source>
</evidence>
<dbReference type="EMBL" id="JAZDDG010000002">
    <property type="protein sequence ID" value="MEE1975259.1"/>
    <property type="molecule type" value="Genomic_DNA"/>
</dbReference>
<dbReference type="PANTHER" id="PTHR42770:SF7">
    <property type="entry name" value="MEMBRANE PROTEIN"/>
    <property type="match status" value="1"/>
</dbReference>
<dbReference type="InterPro" id="IPR050367">
    <property type="entry name" value="APC_superfamily"/>
</dbReference>
<dbReference type="Gene3D" id="3.40.50.12370">
    <property type="match status" value="1"/>
</dbReference>
<feature type="transmembrane region" description="Helical" evidence="6">
    <location>
        <begin position="378"/>
        <end position="396"/>
    </location>
</feature>
<dbReference type="InterPro" id="IPR002293">
    <property type="entry name" value="AA/rel_permease1"/>
</dbReference>
<feature type="transmembrane region" description="Helical" evidence="6">
    <location>
        <begin position="12"/>
        <end position="35"/>
    </location>
</feature>
<comment type="caution">
    <text evidence="7">The sequence shown here is derived from an EMBL/GenBank/DDBJ whole genome shotgun (WGS) entry which is preliminary data.</text>
</comment>
<evidence type="ECO:0000256" key="4">
    <source>
        <dbReference type="ARBA" id="ARBA00022989"/>
    </source>
</evidence>
<feature type="transmembrane region" description="Helical" evidence="6">
    <location>
        <begin position="79"/>
        <end position="98"/>
    </location>
</feature>
<evidence type="ECO:0000313" key="8">
    <source>
        <dbReference type="Proteomes" id="UP001356308"/>
    </source>
</evidence>
<keyword evidence="3 6" id="KW-0812">Transmembrane</keyword>
<feature type="transmembrane region" description="Helical" evidence="6">
    <location>
        <begin position="220"/>
        <end position="240"/>
    </location>
</feature>
<dbReference type="Gene3D" id="1.20.1740.10">
    <property type="entry name" value="Amino acid/polyamine transporter I"/>
    <property type="match status" value="1"/>
</dbReference>
<keyword evidence="4 6" id="KW-1133">Transmembrane helix</keyword>
<feature type="transmembrane region" description="Helical" evidence="6">
    <location>
        <begin position="186"/>
        <end position="208"/>
    </location>
</feature>
<accession>A0ABU7IQL8</accession>
<evidence type="ECO:0000256" key="6">
    <source>
        <dbReference type="SAM" id="Phobius"/>
    </source>
</evidence>
<dbReference type="Proteomes" id="UP001356308">
    <property type="component" value="Unassembled WGS sequence"/>
</dbReference>
<keyword evidence="2" id="KW-1003">Cell membrane</keyword>
<evidence type="ECO:0000256" key="1">
    <source>
        <dbReference type="ARBA" id="ARBA00004651"/>
    </source>
</evidence>
<evidence type="ECO:0000256" key="5">
    <source>
        <dbReference type="ARBA" id="ARBA00023136"/>
    </source>
</evidence>
<keyword evidence="8" id="KW-1185">Reference proteome</keyword>
<feature type="transmembrane region" description="Helical" evidence="6">
    <location>
        <begin position="147"/>
        <end position="166"/>
    </location>
</feature>
<reference evidence="7 8" key="1">
    <citation type="submission" date="2024-01" db="EMBL/GenBank/DDBJ databases">
        <title>Maribacter spp. originated from different algae showed divergent polysaccharides utilization ability.</title>
        <authorList>
            <person name="Wang H."/>
            <person name="Wu Y."/>
        </authorList>
    </citation>
    <scope>NUCLEOTIDE SEQUENCE [LARGE SCALE GENOMIC DNA]</scope>
    <source>
        <strain evidence="7 8">PR1</strain>
    </source>
</reference>
<sequence length="734" mass="79453">MKKLERSLSLTSVVAISIGGMLGSGIFVLPGIAAAKTGSSVWLAYLLAAICIFPAALSKSELATAMPSSGGTYVYIERAFGPLFGTIAGIGLWLSLLLKSAFALVGFGAYLAILVNIGTGLTQYVALIFLLLILFLNILGVKKVGKVQIVIVSISILSLALILLFGLPRTSAELLDPFLLNGNMGLFSTVAFVYISYAGVTKVAAIAGEIKNPSVNLPRAMILSLFIMTTIYVVVAFVLVGNLPLEDLKTDIKPIYTIANLLGGSVVGYIAAVVGVITLISMANSGVLAASRFPFAMARDKLLPDFMSRIHSKYLTPVVTIAMTCFFMALVILFLDVEKIAKLASAFMVMMFILVNACVVVLRETSAQWYAPPYRSPLYPFVQLFGIGSGIALLILLGLGPLVAIAAILAIGFLIYFYFGKNATRTGILRKYGHRPALYLFYKRKGKGQITYRNNQTEALQNLDGKLASDAGVVVPLLGNETSPEMLVEIAAAINKRDKIQTVNITEVPNQTFLDAMVEESPIIASLERRISQLAKSKNITIDFEAAVTHEISDTIHELSNQTHCDWLVMGWNGRAHSGILVSNPIGWLLTNINSDFALFKDVGVRHIGKVLLALRPGRKDKNFIAVADRICTFYNASLTLLHIVSENMCEQDENAMRNNSLNLLKKVPTNSSVLISRSNDSIGAISNVSAGYDLLILGTPQKDNWLSVLFGTGKDKYTEKSACSVLRLTMKDH</sequence>
<feature type="transmembrane region" description="Helical" evidence="6">
    <location>
        <begin position="41"/>
        <end position="58"/>
    </location>
</feature>
<feature type="transmembrane region" description="Helical" evidence="6">
    <location>
        <begin position="402"/>
        <end position="420"/>
    </location>
</feature>